<accession>A0A0F0KNQ7</accession>
<keyword evidence="4" id="KW-1185">Reference proteome</keyword>
<feature type="region of interest" description="Disordered" evidence="1">
    <location>
        <begin position="1"/>
        <end position="24"/>
    </location>
</feature>
<dbReference type="InterPro" id="IPR011009">
    <property type="entry name" value="Kinase-like_dom_sf"/>
</dbReference>
<gene>
    <name evidence="3" type="ORF">RL72_02803</name>
</gene>
<evidence type="ECO:0000313" key="3">
    <source>
        <dbReference type="EMBL" id="KJL20876.1"/>
    </source>
</evidence>
<dbReference type="GO" id="GO:0016740">
    <property type="term" value="F:transferase activity"/>
    <property type="evidence" value="ECO:0007669"/>
    <property type="project" value="UniProtKB-KW"/>
</dbReference>
<feature type="domain" description="Aminoglycoside phosphotransferase" evidence="2">
    <location>
        <begin position="61"/>
        <end position="282"/>
    </location>
</feature>
<dbReference type="EMBL" id="JYIT01000082">
    <property type="protein sequence ID" value="KJL20876.1"/>
    <property type="molecule type" value="Genomic_DNA"/>
</dbReference>
<dbReference type="RefSeq" id="WP_211256059.1">
    <property type="nucleotide sequence ID" value="NZ_JYIT01000082.1"/>
</dbReference>
<dbReference type="InterPro" id="IPR002575">
    <property type="entry name" value="Aminoglycoside_PTrfase"/>
</dbReference>
<keyword evidence="3" id="KW-0808">Transferase</keyword>
<dbReference type="Proteomes" id="UP000033448">
    <property type="component" value="Unassembled WGS sequence"/>
</dbReference>
<sequence>MDRHGAGRGVLTEDRSLSSSKGPGQLRVAEAAATERIAAAFPAFAGRPVRALATPGTVNALFRIGDAHVARFPLQPTSYAEIAAEAAALEEFATVAPFPAPVPVGVVDGDAGYPSAWSVQTWIPGRTASEGEPDGSESTCPGLAEDLAHLIVALRAAPLRGRSFDGRGRGGDLRAHEDWMSECFARSAHLLDVGAARSLWARLSRIPHPGVEVMSHRDLIPPNLVLSDDGRLGGVLDSGSFGPADPALDLVVAWHVLDRRDRLALRAALGCGDAEWQRGAAWALQQAMGLGWYYERTNAVMAALGLRTMGRLLADPDLAG</sequence>
<protein>
    <submittedName>
        <fullName evidence="3">Phosphotransferase enzyme family protein</fullName>
    </submittedName>
</protein>
<dbReference type="PANTHER" id="PTHR21310:SF42">
    <property type="entry name" value="BIFUNCTIONAL AAC_APH"/>
    <property type="match status" value="1"/>
</dbReference>
<evidence type="ECO:0000259" key="2">
    <source>
        <dbReference type="Pfam" id="PF01636"/>
    </source>
</evidence>
<dbReference type="Gene3D" id="3.90.1200.10">
    <property type="match status" value="1"/>
</dbReference>
<evidence type="ECO:0000313" key="4">
    <source>
        <dbReference type="Proteomes" id="UP000033448"/>
    </source>
</evidence>
<comment type="caution">
    <text evidence="3">The sequence shown here is derived from an EMBL/GenBank/DDBJ whole genome shotgun (WGS) entry which is preliminary data.</text>
</comment>
<dbReference type="SUPFAM" id="SSF56112">
    <property type="entry name" value="Protein kinase-like (PK-like)"/>
    <property type="match status" value="1"/>
</dbReference>
<dbReference type="Pfam" id="PF01636">
    <property type="entry name" value="APH"/>
    <property type="match status" value="1"/>
</dbReference>
<dbReference type="PANTHER" id="PTHR21310">
    <property type="entry name" value="AMINOGLYCOSIDE PHOSPHOTRANSFERASE-RELATED-RELATED"/>
    <property type="match status" value="1"/>
</dbReference>
<dbReference type="AlphaFoldDB" id="A0A0F0KNQ7"/>
<name>A0A0F0KNQ7_9MICO</name>
<dbReference type="Gene3D" id="3.30.200.20">
    <property type="entry name" value="Phosphorylase Kinase, domain 1"/>
    <property type="match status" value="1"/>
</dbReference>
<proteinExistence type="predicted"/>
<reference evidence="3 4" key="1">
    <citation type="submission" date="2015-02" db="EMBL/GenBank/DDBJ databases">
        <title>Draft genome sequences of ten Microbacterium spp. with emphasis on heavy metal contaminated environments.</title>
        <authorList>
            <person name="Corretto E."/>
        </authorList>
    </citation>
    <scope>NUCLEOTIDE SEQUENCE [LARGE SCALE GENOMIC DNA]</scope>
    <source>
        <strain evidence="3 4">DSM 23848</strain>
    </source>
</reference>
<organism evidence="3 4">
    <name type="scientific">Microbacterium azadirachtae</name>
    <dbReference type="NCBI Taxonomy" id="582680"/>
    <lineage>
        <taxon>Bacteria</taxon>
        <taxon>Bacillati</taxon>
        <taxon>Actinomycetota</taxon>
        <taxon>Actinomycetes</taxon>
        <taxon>Micrococcales</taxon>
        <taxon>Microbacteriaceae</taxon>
        <taxon>Microbacterium</taxon>
    </lineage>
</organism>
<dbReference type="PATRIC" id="fig|582680.7.peg.2859"/>
<evidence type="ECO:0000256" key="1">
    <source>
        <dbReference type="SAM" id="MobiDB-lite"/>
    </source>
</evidence>
<dbReference type="InterPro" id="IPR051678">
    <property type="entry name" value="AGP_Transferase"/>
</dbReference>
<feature type="compositionally biased region" description="Basic and acidic residues" evidence="1">
    <location>
        <begin position="1"/>
        <end position="16"/>
    </location>
</feature>